<organism evidence="3">
    <name type="scientific">Chlorella variabilis</name>
    <name type="common">Green alga</name>
    <dbReference type="NCBI Taxonomy" id="554065"/>
    <lineage>
        <taxon>Eukaryota</taxon>
        <taxon>Viridiplantae</taxon>
        <taxon>Chlorophyta</taxon>
        <taxon>core chlorophytes</taxon>
        <taxon>Trebouxiophyceae</taxon>
        <taxon>Chlorellales</taxon>
        <taxon>Chlorellaceae</taxon>
        <taxon>Chlorella clade</taxon>
        <taxon>Chlorella</taxon>
    </lineage>
</organism>
<reference evidence="2 3" key="1">
    <citation type="journal article" date="2010" name="Plant Cell">
        <title>The Chlorella variabilis NC64A genome reveals adaptation to photosymbiosis, coevolution with viruses, and cryptic sex.</title>
        <authorList>
            <person name="Blanc G."/>
            <person name="Duncan G."/>
            <person name="Agarkova I."/>
            <person name="Borodovsky M."/>
            <person name="Gurnon J."/>
            <person name="Kuo A."/>
            <person name="Lindquist E."/>
            <person name="Lucas S."/>
            <person name="Pangilinan J."/>
            <person name="Polle J."/>
            <person name="Salamov A."/>
            <person name="Terry A."/>
            <person name="Yamada T."/>
            <person name="Dunigan D.D."/>
            <person name="Grigoriev I.V."/>
            <person name="Claverie J.M."/>
            <person name="Van Etten J.L."/>
        </authorList>
    </citation>
    <scope>NUCLEOTIDE SEQUENCE [LARGE SCALE GENOMIC DNA]</scope>
    <source>
        <strain evidence="2 3">NC64A</strain>
    </source>
</reference>
<dbReference type="GeneID" id="17354022"/>
<feature type="compositionally biased region" description="Basic and acidic residues" evidence="1">
    <location>
        <begin position="30"/>
        <end position="46"/>
    </location>
</feature>
<dbReference type="eggNOG" id="ENOG502SCY0">
    <property type="taxonomic scope" value="Eukaryota"/>
</dbReference>
<accession>E1ZHM3</accession>
<dbReference type="EMBL" id="GL433847">
    <property type="protein sequence ID" value="EFN54628.1"/>
    <property type="molecule type" value="Genomic_DNA"/>
</dbReference>
<dbReference type="InterPro" id="IPR013865">
    <property type="entry name" value="FAM32A"/>
</dbReference>
<keyword evidence="3" id="KW-1185">Reference proteome</keyword>
<dbReference type="KEGG" id="cvr:CHLNCDRAFT_58142"/>
<sequence length="120" mass="13133">MPVGGKLVLKGGLRVTSTGVEKKKKKKKKAEKEVTEEQKKQQEEALKASGVSVMSGKNYEEEFALEMAKVKTGKAKATPWGSGYAAAPEILHGYTKKVKGKTAEERLDMRAAMKADKFCK</sequence>
<protein>
    <submittedName>
        <fullName evidence="2">Expressed protein</fullName>
    </submittedName>
</protein>
<evidence type="ECO:0000256" key="1">
    <source>
        <dbReference type="SAM" id="MobiDB-lite"/>
    </source>
</evidence>
<dbReference type="OMA" id="STPWGCG"/>
<evidence type="ECO:0000313" key="3">
    <source>
        <dbReference type="Proteomes" id="UP000008141"/>
    </source>
</evidence>
<gene>
    <name evidence="2" type="ORF">CHLNCDRAFT_58142</name>
</gene>
<evidence type="ECO:0000313" key="2">
    <source>
        <dbReference type="EMBL" id="EFN54628.1"/>
    </source>
</evidence>
<name>E1ZHM3_CHLVA</name>
<dbReference type="Pfam" id="PF08555">
    <property type="entry name" value="FAM32A"/>
    <property type="match status" value="1"/>
</dbReference>
<dbReference type="OrthoDB" id="566675at2759"/>
<dbReference type="InParanoid" id="E1ZHM3"/>
<dbReference type="RefSeq" id="XP_005846730.1">
    <property type="nucleotide sequence ID" value="XM_005846668.1"/>
</dbReference>
<dbReference type="Proteomes" id="UP000008141">
    <property type="component" value="Unassembled WGS sequence"/>
</dbReference>
<proteinExistence type="predicted"/>
<feature type="region of interest" description="Disordered" evidence="1">
    <location>
        <begin position="18"/>
        <end position="49"/>
    </location>
</feature>
<dbReference type="AlphaFoldDB" id="E1ZHM3"/>